<dbReference type="EC" id="1.2.1.3" evidence="4"/>
<protein>
    <submittedName>
        <fullName evidence="4">Aldehyde dehydrogenase</fullName>
        <ecNumber evidence="4">1.2.1.3</ecNumber>
    </submittedName>
</protein>
<comment type="similarity">
    <text evidence="1">Belongs to the aldehyde dehydrogenase family.</text>
</comment>
<dbReference type="InterPro" id="IPR012394">
    <property type="entry name" value="Aldehyde_DH_NAD(P)"/>
</dbReference>
<dbReference type="PROSITE" id="PS00070">
    <property type="entry name" value="ALDEHYDE_DEHYDR_CYS"/>
    <property type="match status" value="1"/>
</dbReference>
<dbReference type="InterPro" id="IPR015590">
    <property type="entry name" value="Aldehyde_DH_dom"/>
</dbReference>
<sequence>MKLAAKRIVWGKFLNGGQTCIAVDHVYLPRVHRTQFLALCQEYIQAFYYKDDALSADFCQIINDKHFQRLTALIPKAKVVIGGKTNPNTRMIEPTVIDAVEETDAIMQEEIFGPLLPLIYYDDLDTLLNEMTKRAKPLALYFFSSDPQNIDKVIRLTSSGGVAINDVIMQVSAHQLPFGGVGNSGMGQYHGAATFKAFSHEKSVFRQSALLDMSFRYPPYYTKINLIKWLLPKKD</sequence>
<gene>
    <name evidence="4" type="primary">alkH_8</name>
    <name evidence="4" type="ORF">SDC9_89091</name>
</gene>
<dbReference type="InterPro" id="IPR016162">
    <property type="entry name" value="Ald_DH_N"/>
</dbReference>
<dbReference type="InterPro" id="IPR016161">
    <property type="entry name" value="Ald_DH/histidinol_DH"/>
</dbReference>
<evidence type="ECO:0000313" key="4">
    <source>
        <dbReference type="EMBL" id="MPM42426.1"/>
    </source>
</evidence>
<dbReference type="PANTHER" id="PTHR43570:SF16">
    <property type="entry name" value="ALDEHYDE DEHYDROGENASE TYPE III, ISOFORM Q"/>
    <property type="match status" value="1"/>
</dbReference>
<dbReference type="Gene3D" id="3.40.605.10">
    <property type="entry name" value="Aldehyde Dehydrogenase, Chain A, domain 1"/>
    <property type="match status" value="1"/>
</dbReference>
<dbReference type="GO" id="GO:0004029">
    <property type="term" value="F:aldehyde dehydrogenase (NAD+) activity"/>
    <property type="evidence" value="ECO:0007669"/>
    <property type="project" value="UniProtKB-EC"/>
</dbReference>
<name>A0A644ZNU8_9ZZZZ</name>
<dbReference type="Gene3D" id="3.40.309.10">
    <property type="entry name" value="Aldehyde Dehydrogenase, Chain A, domain 2"/>
    <property type="match status" value="1"/>
</dbReference>
<dbReference type="SUPFAM" id="SSF53720">
    <property type="entry name" value="ALDH-like"/>
    <property type="match status" value="1"/>
</dbReference>
<dbReference type="PANTHER" id="PTHR43570">
    <property type="entry name" value="ALDEHYDE DEHYDROGENASE"/>
    <property type="match status" value="1"/>
</dbReference>
<dbReference type="EMBL" id="VSSQ01009728">
    <property type="protein sequence ID" value="MPM42426.1"/>
    <property type="molecule type" value="Genomic_DNA"/>
</dbReference>
<reference evidence="4" key="1">
    <citation type="submission" date="2019-08" db="EMBL/GenBank/DDBJ databases">
        <authorList>
            <person name="Kucharzyk K."/>
            <person name="Murdoch R.W."/>
            <person name="Higgins S."/>
            <person name="Loffler F."/>
        </authorList>
    </citation>
    <scope>NUCLEOTIDE SEQUENCE</scope>
</reference>
<dbReference type="GO" id="GO:0006081">
    <property type="term" value="P:aldehyde metabolic process"/>
    <property type="evidence" value="ECO:0007669"/>
    <property type="project" value="InterPro"/>
</dbReference>
<evidence type="ECO:0000256" key="2">
    <source>
        <dbReference type="ARBA" id="ARBA00023002"/>
    </source>
</evidence>
<dbReference type="AlphaFoldDB" id="A0A644ZNU8"/>
<evidence type="ECO:0000259" key="3">
    <source>
        <dbReference type="Pfam" id="PF00171"/>
    </source>
</evidence>
<dbReference type="InterPro" id="IPR016163">
    <property type="entry name" value="Ald_DH_C"/>
</dbReference>
<keyword evidence="2 4" id="KW-0560">Oxidoreductase</keyword>
<accession>A0A644ZNU8</accession>
<comment type="caution">
    <text evidence="4">The sequence shown here is derived from an EMBL/GenBank/DDBJ whole genome shotgun (WGS) entry which is preliminary data.</text>
</comment>
<evidence type="ECO:0000256" key="1">
    <source>
        <dbReference type="ARBA" id="ARBA00009986"/>
    </source>
</evidence>
<organism evidence="4">
    <name type="scientific">bioreactor metagenome</name>
    <dbReference type="NCBI Taxonomy" id="1076179"/>
    <lineage>
        <taxon>unclassified sequences</taxon>
        <taxon>metagenomes</taxon>
        <taxon>ecological metagenomes</taxon>
    </lineage>
</organism>
<feature type="domain" description="Aldehyde dehydrogenase" evidence="3">
    <location>
        <begin position="2"/>
        <end position="204"/>
    </location>
</feature>
<proteinExistence type="inferred from homology"/>
<dbReference type="InterPro" id="IPR016160">
    <property type="entry name" value="Ald_DH_CS_CYS"/>
</dbReference>
<dbReference type="FunFam" id="3.40.309.10:FF:000003">
    <property type="entry name" value="Aldehyde dehydrogenase"/>
    <property type="match status" value="1"/>
</dbReference>
<dbReference type="GO" id="GO:0005737">
    <property type="term" value="C:cytoplasm"/>
    <property type="evidence" value="ECO:0007669"/>
    <property type="project" value="TreeGrafter"/>
</dbReference>
<dbReference type="Pfam" id="PF00171">
    <property type="entry name" value="Aldedh"/>
    <property type="match status" value="1"/>
</dbReference>